<evidence type="ECO:0008006" key="3">
    <source>
        <dbReference type="Google" id="ProtNLM"/>
    </source>
</evidence>
<name>A0ABY4CDV2_9BACT</name>
<protein>
    <recommendedName>
        <fullName evidence="3">SAF domain-containing protein</fullName>
    </recommendedName>
</protein>
<organism evidence="1 2">
    <name type="scientific">Bdellovibrio reynosensis</name>
    <dbReference type="NCBI Taxonomy" id="2835041"/>
    <lineage>
        <taxon>Bacteria</taxon>
        <taxon>Pseudomonadati</taxon>
        <taxon>Bdellovibrionota</taxon>
        <taxon>Bdellovibrionia</taxon>
        <taxon>Bdellovibrionales</taxon>
        <taxon>Pseudobdellovibrionaceae</taxon>
        <taxon>Bdellovibrio</taxon>
    </lineage>
</organism>
<evidence type="ECO:0000313" key="2">
    <source>
        <dbReference type="Proteomes" id="UP000830116"/>
    </source>
</evidence>
<proteinExistence type="predicted"/>
<keyword evidence="2" id="KW-1185">Reference proteome</keyword>
<dbReference type="RefSeq" id="WP_243540368.1">
    <property type="nucleotide sequence ID" value="NZ_CP093442.1"/>
</dbReference>
<dbReference type="Proteomes" id="UP000830116">
    <property type="component" value="Chromosome"/>
</dbReference>
<reference evidence="1" key="1">
    <citation type="submission" date="2022-03" db="EMBL/GenBank/DDBJ databases">
        <title>Genome Identification and Characterization of new species Bdellovibrio reynosense LBG001 sp. nov. from a Mexico soil sample.</title>
        <authorList>
            <person name="Camilli A."/>
            <person name="Ajao Y."/>
            <person name="Guo X."/>
        </authorList>
    </citation>
    <scope>NUCLEOTIDE SEQUENCE</scope>
    <source>
        <strain evidence="1">LBG001</strain>
    </source>
</reference>
<sequence length="300" mass="34128">MKTKILVLLLIVTTTWATAVSYFYWKLKNNPRVIAITMDTGKESLQQVHLGEMEKLTFLRQYLERYFNYNSNNFWQSQTSLAALMVPEQGKKRIREVSRLKEKTEQKNLSQLGQLSSLRLLPDGSYEALVSLQISEEAKSNQNLFIKTNLKIHVTERSLENPWGLLVEERSFSSSPSAPLLQPAVLVQKTISSFVTIPCVVEQIENPSDQIKIKTVTLNNSELQITPEKNAPAEAMVKAKCKEIEFSIALQQSQNQRDLYVALPLEASVARPKEMAQPAKRKKDSYDKTIENVLGIELDK</sequence>
<evidence type="ECO:0000313" key="1">
    <source>
        <dbReference type="EMBL" id="UOF02639.1"/>
    </source>
</evidence>
<gene>
    <name evidence="1" type="ORF">MNR06_06710</name>
</gene>
<accession>A0ABY4CDV2</accession>
<dbReference type="EMBL" id="CP093442">
    <property type="protein sequence ID" value="UOF02639.1"/>
    <property type="molecule type" value="Genomic_DNA"/>
</dbReference>